<dbReference type="EMBL" id="JADIMW010000006">
    <property type="protein sequence ID" value="MBO8437423.1"/>
    <property type="molecule type" value="Genomic_DNA"/>
</dbReference>
<dbReference type="Pfam" id="PF05686">
    <property type="entry name" value="Glyco_transf_90"/>
    <property type="match status" value="1"/>
</dbReference>
<evidence type="ECO:0000313" key="3">
    <source>
        <dbReference type="EMBL" id="MBO8437423.1"/>
    </source>
</evidence>
<dbReference type="Proteomes" id="UP000823636">
    <property type="component" value="Unassembled WGS sequence"/>
</dbReference>
<evidence type="ECO:0000256" key="1">
    <source>
        <dbReference type="ARBA" id="ARBA00022679"/>
    </source>
</evidence>
<dbReference type="AlphaFoldDB" id="A0A9D9H755"/>
<organism evidence="3 4">
    <name type="scientific">Candidatus Caccoplasma merdipullorum</name>
    <dbReference type="NCBI Taxonomy" id="2840718"/>
    <lineage>
        <taxon>Bacteria</taxon>
        <taxon>Pseudomonadati</taxon>
        <taxon>Bacteroidota</taxon>
        <taxon>Bacteroidia</taxon>
        <taxon>Bacteroidales</taxon>
        <taxon>Bacteroidaceae</taxon>
        <taxon>Bacteroidaceae incertae sedis</taxon>
        <taxon>Candidatus Caccoplasma</taxon>
    </lineage>
</organism>
<reference evidence="3" key="2">
    <citation type="journal article" date="2021" name="PeerJ">
        <title>Extensive microbial diversity within the chicken gut microbiome revealed by metagenomics and culture.</title>
        <authorList>
            <person name="Gilroy R."/>
            <person name="Ravi A."/>
            <person name="Getino M."/>
            <person name="Pursley I."/>
            <person name="Horton D.L."/>
            <person name="Alikhan N.F."/>
            <person name="Baker D."/>
            <person name="Gharbi K."/>
            <person name="Hall N."/>
            <person name="Watson M."/>
            <person name="Adriaenssens E.M."/>
            <person name="Foster-Nyarko E."/>
            <person name="Jarju S."/>
            <person name="Secka A."/>
            <person name="Antonio M."/>
            <person name="Oren A."/>
            <person name="Chaudhuri R.R."/>
            <person name="La Ragione R."/>
            <person name="Hildebrand F."/>
            <person name="Pallen M.J."/>
        </authorList>
    </citation>
    <scope>NUCLEOTIDE SEQUENCE</scope>
    <source>
        <strain evidence="3">G3-4614</strain>
    </source>
</reference>
<keyword evidence="1" id="KW-0808">Transferase</keyword>
<reference evidence="3" key="1">
    <citation type="submission" date="2020-10" db="EMBL/GenBank/DDBJ databases">
        <authorList>
            <person name="Gilroy R."/>
        </authorList>
    </citation>
    <scope>NUCLEOTIDE SEQUENCE</scope>
    <source>
        <strain evidence="3">G3-4614</strain>
    </source>
</reference>
<sequence length="320" mass="38005">MDKLSYKLRSGKNSKFAYYLTNYIRLVTPKIFFRTRLKNTLESCNARDDREYITERVNYYNKLTVNTPLPKSTPKIGDYRPKGQKVYFFDTYQYARWFPQSLKLLLLPGDITYVPEYPSIVKSRPLTDKDENSVIMKLDKVRHFIFVNDTIKFADKKDMVIFRGKVKGKESRRRFMELYFDNKMCDLGDVSKNTTDPAEWQTAKKSIREHLEYKFIMALEGNDVASNLKWIMSSNSVAVMPRPTCETWFMEGRLIPDYHYIEIKPDFSDLEEKLNFYIAHPDKAEEIARNANNYVAQFKNKKRERLISLLVLDKYFRMTC</sequence>
<evidence type="ECO:0000313" key="4">
    <source>
        <dbReference type="Proteomes" id="UP000823636"/>
    </source>
</evidence>
<dbReference type="SMART" id="SM00672">
    <property type="entry name" value="CAP10"/>
    <property type="match status" value="1"/>
</dbReference>
<gene>
    <name evidence="3" type="ORF">IAC54_00795</name>
</gene>
<evidence type="ECO:0000259" key="2">
    <source>
        <dbReference type="SMART" id="SM00672"/>
    </source>
</evidence>
<feature type="domain" description="Glycosyl transferase CAP10" evidence="2">
    <location>
        <begin position="113"/>
        <end position="316"/>
    </location>
</feature>
<dbReference type="InterPro" id="IPR051091">
    <property type="entry name" value="O-Glucosyltr/Glycosyltrsf_90"/>
</dbReference>
<comment type="caution">
    <text evidence="3">The sequence shown here is derived from an EMBL/GenBank/DDBJ whole genome shotgun (WGS) entry which is preliminary data.</text>
</comment>
<proteinExistence type="predicted"/>
<accession>A0A9D9H755</accession>
<dbReference type="InterPro" id="IPR006598">
    <property type="entry name" value="CAP10"/>
</dbReference>
<dbReference type="PANTHER" id="PTHR12203">
    <property type="entry name" value="KDEL LYS-ASP-GLU-LEU CONTAINING - RELATED"/>
    <property type="match status" value="1"/>
</dbReference>
<dbReference type="GO" id="GO:0016740">
    <property type="term" value="F:transferase activity"/>
    <property type="evidence" value="ECO:0007669"/>
    <property type="project" value="UniProtKB-KW"/>
</dbReference>
<dbReference type="PANTHER" id="PTHR12203:SF35">
    <property type="entry name" value="PROTEIN O-GLUCOSYLTRANSFERASE 1"/>
    <property type="match status" value="1"/>
</dbReference>
<protein>
    <submittedName>
        <fullName evidence="3">Lipopolysaccharide biosynthesis protein</fullName>
    </submittedName>
</protein>
<name>A0A9D9H755_9BACT</name>